<dbReference type="Proteomes" id="UP000000577">
    <property type="component" value="Chromosome"/>
</dbReference>
<gene>
    <name evidence="1" type="ordered locus">GSU3493</name>
</gene>
<dbReference type="EnsemblBacteria" id="AFP20398">
    <property type="protein sequence ID" value="AFP20398"/>
    <property type="gene ID" value="GSU3493"/>
</dbReference>
<dbReference type="AlphaFoldDB" id="I7FI97"/>
<proteinExistence type="predicted"/>
<evidence type="ECO:0000313" key="1">
    <source>
        <dbReference type="EMBL" id="AFP20398.1"/>
    </source>
</evidence>
<reference evidence="1 2" key="2">
    <citation type="journal article" date="2012" name="BMC Genomics">
        <title>Comparative genomic analysis of Geobacter sulfurreducens KN400, a strain with enhanced capacity for extracellular electron transfer and electricity production.</title>
        <authorList>
            <person name="Butler J.E."/>
            <person name="Young N.D."/>
            <person name="Aklujkar M."/>
            <person name="Lovley D.R."/>
        </authorList>
    </citation>
    <scope>NUCLEOTIDE SEQUENCE [LARGE SCALE GENOMIC DNA]</scope>
    <source>
        <strain evidence="2">ATCC 51573 / DSM 12127 / PCA</strain>
    </source>
</reference>
<dbReference type="KEGG" id="gsu:GSU3493"/>
<dbReference type="EMBL" id="AE017180">
    <property type="protein sequence ID" value="AFP20398.1"/>
    <property type="molecule type" value="Genomic_DNA"/>
</dbReference>
<dbReference type="STRING" id="243231.GSU3493"/>
<protein>
    <submittedName>
        <fullName evidence="1">Uncharacterized protein</fullName>
    </submittedName>
</protein>
<accession>I7FI97</accession>
<sequence>MRQMVLRVALTGKERARLHRLQDNASRDIYRKKHNRRVQ</sequence>
<dbReference type="InParanoid" id="I7FI97"/>
<reference evidence="1 2" key="1">
    <citation type="journal article" date="2003" name="Science">
        <title>Genome of Geobacter sulfurreducens: metal reduction in subsurface environments.</title>
        <authorList>
            <person name="Methe B.A."/>
            <person name="Nelson K.E."/>
            <person name="Eisen J.A."/>
            <person name="Paulsen I.T."/>
            <person name="Nelson W."/>
            <person name="Heidelberg J.F."/>
            <person name="Wu D."/>
            <person name="Wu M."/>
            <person name="Ward N."/>
            <person name="Beanan M.J."/>
            <person name="Dodson R.J."/>
            <person name="Madupu R."/>
            <person name="Brinkac L.M."/>
            <person name="Daugherty S.C."/>
            <person name="DeBoy R.T."/>
            <person name="Durkin A.S."/>
            <person name="Gwinn M."/>
            <person name="Kolonay J.F."/>
            <person name="Sullivan S.A."/>
            <person name="Haft D.H."/>
            <person name="Selengut J."/>
            <person name="Davidsen T.M."/>
            <person name="Zafar N."/>
            <person name="White O."/>
            <person name="Tran B."/>
            <person name="Romero C."/>
            <person name="Forberger H.A."/>
            <person name="Weidman J."/>
            <person name="Khouri H."/>
            <person name="Feldblyum T.V."/>
            <person name="Utterback T.R."/>
            <person name="Van Aken S.E."/>
            <person name="Lovley D.R."/>
            <person name="Fraser C.M."/>
        </authorList>
    </citation>
    <scope>NUCLEOTIDE SEQUENCE [LARGE SCALE GENOMIC DNA]</scope>
    <source>
        <strain evidence="2">ATCC 51573 / DSM 12127 / PCA</strain>
    </source>
</reference>
<keyword evidence="2" id="KW-1185">Reference proteome</keyword>
<dbReference type="HOGENOM" id="CLU_3310393_0_0_7"/>
<name>I7FI97_GEOSL</name>
<organism evidence="1 2">
    <name type="scientific">Geobacter sulfurreducens (strain ATCC 51573 / DSM 12127 / PCA)</name>
    <dbReference type="NCBI Taxonomy" id="243231"/>
    <lineage>
        <taxon>Bacteria</taxon>
        <taxon>Pseudomonadati</taxon>
        <taxon>Thermodesulfobacteriota</taxon>
        <taxon>Desulfuromonadia</taxon>
        <taxon>Geobacterales</taxon>
        <taxon>Geobacteraceae</taxon>
        <taxon>Geobacter</taxon>
    </lineage>
</organism>
<evidence type="ECO:0000313" key="2">
    <source>
        <dbReference type="Proteomes" id="UP000000577"/>
    </source>
</evidence>